<dbReference type="Pfam" id="PF00360">
    <property type="entry name" value="PHY"/>
    <property type="match status" value="1"/>
</dbReference>
<dbReference type="PROSITE" id="PS50046">
    <property type="entry name" value="PHYTOCHROME_2"/>
    <property type="match status" value="1"/>
</dbReference>
<dbReference type="InterPro" id="IPR016132">
    <property type="entry name" value="Phyto_chromo_attachment"/>
</dbReference>
<feature type="domain" description="Response regulatory" evidence="12">
    <location>
        <begin position="740"/>
        <end position="850"/>
    </location>
</feature>
<dbReference type="Pfam" id="PF08446">
    <property type="entry name" value="PAS_2"/>
    <property type="match status" value="1"/>
</dbReference>
<comment type="caution">
    <text evidence="13">The sequence shown here is derived from an EMBL/GenBank/DDBJ whole genome shotgun (WGS) entry which is preliminary data.</text>
</comment>
<evidence type="ECO:0000256" key="7">
    <source>
        <dbReference type="ARBA" id="ARBA00022840"/>
    </source>
</evidence>
<keyword evidence="7" id="KW-0067">ATP-binding</keyword>
<reference evidence="13" key="1">
    <citation type="submission" date="2021-07" db="EMBL/GenBank/DDBJ databases">
        <title>Pseudohoeflea marina sp. nov. a polyhydroxyalcanoate-producing bacterium.</title>
        <authorList>
            <person name="Zheng W."/>
            <person name="Yu S."/>
            <person name="Huang Y."/>
        </authorList>
    </citation>
    <scope>NUCLEOTIDE SEQUENCE</scope>
    <source>
        <strain evidence="13">DP4N28-3</strain>
    </source>
</reference>
<dbReference type="SMART" id="SM00448">
    <property type="entry name" value="REC"/>
    <property type="match status" value="1"/>
</dbReference>
<evidence type="ECO:0000256" key="3">
    <source>
        <dbReference type="ARBA" id="ARBA00022553"/>
    </source>
</evidence>
<evidence type="ECO:0000256" key="1">
    <source>
        <dbReference type="ARBA" id="ARBA00000085"/>
    </source>
</evidence>
<dbReference type="InterPro" id="IPR013515">
    <property type="entry name" value="Phytochrome_cen-reg"/>
</dbReference>
<feature type="domain" description="Phytochrome chromophore attachment site" evidence="11">
    <location>
        <begin position="146"/>
        <end position="303"/>
    </location>
</feature>
<keyword evidence="3 9" id="KW-0597">Phosphoprotein</keyword>
<organism evidence="13 14">
    <name type="scientific">Pseudohoeflea coraliihabitans</name>
    <dbReference type="NCBI Taxonomy" id="2860393"/>
    <lineage>
        <taxon>Bacteria</taxon>
        <taxon>Pseudomonadati</taxon>
        <taxon>Pseudomonadota</taxon>
        <taxon>Alphaproteobacteria</taxon>
        <taxon>Hyphomicrobiales</taxon>
        <taxon>Rhizobiaceae</taxon>
        <taxon>Pseudohoeflea</taxon>
    </lineage>
</organism>
<accession>A0ABS6WMW2</accession>
<evidence type="ECO:0000256" key="2">
    <source>
        <dbReference type="ARBA" id="ARBA00012438"/>
    </source>
</evidence>
<evidence type="ECO:0000313" key="13">
    <source>
        <dbReference type="EMBL" id="MBW3096404.1"/>
    </source>
</evidence>
<dbReference type="Pfam" id="PF07536">
    <property type="entry name" value="HWE_HK"/>
    <property type="match status" value="1"/>
</dbReference>
<dbReference type="SMART" id="SM00911">
    <property type="entry name" value="HWE_HK"/>
    <property type="match status" value="1"/>
</dbReference>
<dbReference type="InterPro" id="IPR001789">
    <property type="entry name" value="Sig_transdc_resp-reg_receiver"/>
</dbReference>
<dbReference type="PANTHER" id="PTHR41523">
    <property type="entry name" value="TWO-COMPONENT SYSTEM SENSOR PROTEIN"/>
    <property type="match status" value="1"/>
</dbReference>
<keyword evidence="6" id="KW-0418">Kinase</keyword>
<evidence type="ECO:0000256" key="8">
    <source>
        <dbReference type="ARBA" id="ARBA00023170"/>
    </source>
</evidence>
<sequence length="862" mass="94179">MVGEDPHSFQVDLTNCDREPIHRLGRVQGFGFLIGLSADWIISHVSENAGAFTGLEPQALLGEPATRLLTPDAIHALRNRLQHVRPGGHPEIVQSLVVENAVYDVSIHVSNDTIILEFEPNDKRDDITRHISDVQQAITRMSRLPTIDAVLKFSVRFAAAISGFDRVMAYVFRPDLSGEVVAEAAVAGLDPFLGLRYPASDIPAQARELYVRNPVRSIADVSEDGYRILPVASRPDQMLDLSNAVLRSVSPMHLEYLRNMGVGASMSVSLLINGKLWGLLALHNADARALPQAQRNAVLLFGQMLSLLIEGRLAQEDNRFQEEAADLLSAVSRSAASRAGVNEMIIARAEYALKIMSADGLAVITAGHVETTGTTPDSEALRLIAKRLNTLPSSRVHATSELQSLVPEAETFAERGAGMLAIPISKSPRDYILFFRREIKKTISWAGNPEKPVIASGPNGARLTPRASFEVYKTTVKGQSEEWSPSQIRAAEQFRITVLEVVLRLADEAAEERRRASEKQELLIAELNHRVRNILNLVRSLIAQTSPGQIDTAEFARVLEARIQALSRAHDQITRENWSPAPLKRLIETESEGYLLDRADRLLINGDDVMLAPAAYSNLALVIHELMTNSAKYGSLSDRRGTVVVHLTRRSDQSLDIHWSEKGGPVVKAPTRRGFGTTIIERSIPYELNGTADVEYRMEGVVARFWIPAPHIKGTPKAAPETKSLAEPSDAALALEMPDRLLLLEDNLIIALDVEEVLTDLGIKKVTVCGEVASALAAVDEGVDCAMLDINLGSETSFPVAEALLERGIPFVFASGYGDATSLPASLAETPILSKPYDREAIVRSIRSVMPGSAPSRPPQSD</sequence>
<evidence type="ECO:0000259" key="12">
    <source>
        <dbReference type="PROSITE" id="PS50110"/>
    </source>
</evidence>
<dbReference type="RefSeq" id="WP_219200064.1">
    <property type="nucleotide sequence ID" value="NZ_JAHWQX010000001.1"/>
</dbReference>
<gene>
    <name evidence="13" type="ORF">KY465_03820</name>
</gene>
<keyword evidence="14" id="KW-1185">Reference proteome</keyword>
<protein>
    <recommendedName>
        <fullName evidence="2">histidine kinase</fullName>
        <ecNumber evidence="2">2.7.13.3</ecNumber>
    </recommendedName>
</protein>
<name>A0ABS6WMW2_9HYPH</name>
<dbReference type="SMART" id="SM00065">
    <property type="entry name" value="GAF"/>
    <property type="match status" value="1"/>
</dbReference>
<evidence type="ECO:0000313" key="14">
    <source>
        <dbReference type="Proteomes" id="UP001430804"/>
    </source>
</evidence>
<feature type="coiled-coil region" evidence="10">
    <location>
        <begin position="499"/>
        <end position="526"/>
    </location>
</feature>
<keyword evidence="8" id="KW-0675">Receptor</keyword>
<evidence type="ECO:0000256" key="4">
    <source>
        <dbReference type="ARBA" id="ARBA00022679"/>
    </source>
</evidence>
<dbReference type="PANTHER" id="PTHR41523:SF8">
    <property type="entry name" value="ETHYLENE RESPONSE SENSOR PROTEIN"/>
    <property type="match status" value="1"/>
</dbReference>
<dbReference type="InterPro" id="IPR011102">
    <property type="entry name" value="Sig_transdc_His_kinase_HWE"/>
</dbReference>
<evidence type="ECO:0000256" key="9">
    <source>
        <dbReference type="PROSITE-ProRule" id="PRU00169"/>
    </source>
</evidence>
<dbReference type="InterPro" id="IPR013654">
    <property type="entry name" value="PAS_2"/>
</dbReference>
<evidence type="ECO:0000259" key="11">
    <source>
        <dbReference type="PROSITE" id="PS50046"/>
    </source>
</evidence>
<dbReference type="PROSITE" id="PS50110">
    <property type="entry name" value="RESPONSE_REGULATORY"/>
    <property type="match status" value="1"/>
</dbReference>
<evidence type="ECO:0000256" key="6">
    <source>
        <dbReference type="ARBA" id="ARBA00022777"/>
    </source>
</evidence>
<dbReference type="InterPro" id="IPR003018">
    <property type="entry name" value="GAF"/>
</dbReference>
<proteinExistence type="predicted"/>
<comment type="catalytic activity">
    <reaction evidence="1">
        <text>ATP + protein L-histidine = ADP + protein N-phospho-L-histidine.</text>
        <dbReference type="EC" id="2.7.13.3"/>
    </reaction>
</comment>
<dbReference type="Proteomes" id="UP001430804">
    <property type="component" value="Unassembled WGS sequence"/>
</dbReference>
<dbReference type="EC" id="2.7.13.3" evidence="2"/>
<keyword evidence="5" id="KW-0547">Nucleotide-binding</keyword>
<keyword evidence="10" id="KW-0175">Coiled coil</keyword>
<dbReference type="Pfam" id="PF01590">
    <property type="entry name" value="GAF"/>
    <property type="match status" value="1"/>
</dbReference>
<evidence type="ECO:0000256" key="5">
    <source>
        <dbReference type="ARBA" id="ARBA00022741"/>
    </source>
</evidence>
<evidence type="ECO:0000256" key="10">
    <source>
        <dbReference type="SAM" id="Coils"/>
    </source>
</evidence>
<keyword evidence="4" id="KW-0808">Transferase</keyword>
<feature type="modified residue" description="4-aspartylphosphate" evidence="9">
    <location>
        <position position="789"/>
    </location>
</feature>
<dbReference type="EMBL" id="JAHWQX010000001">
    <property type="protein sequence ID" value="MBW3096404.1"/>
    <property type="molecule type" value="Genomic_DNA"/>
</dbReference>